<dbReference type="AlphaFoldDB" id="A0A7S3INX6"/>
<sequence length="104" mass="11404">MLLFWLVGIYVIGFRFLSGRLVRTSELRDVRAILGHLGGQGVLALAQGVSLEEFVLKDLVFILEVGFRLSKAAKLIAESLNFIAALVQIRTSLSKFNEGGVIGR</sequence>
<proteinExistence type="predicted"/>
<reference evidence="1" key="1">
    <citation type="submission" date="2021-01" db="EMBL/GenBank/DDBJ databases">
        <authorList>
            <person name="Corre E."/>
            <person name="Pelletier E."/>
            <person name="Niang G."/>
            <person name="Scheremetjew M."/>
            <person name="Finn R."/>
            <person name="Kale V."/>
            <person name="Holt S."/>
            <person name="Cochrane G."/>
            <person name="Meng A."/>
            <person name="Brown T."/>
            <person name="Cohen L."/>
        </authorList>
    </citation>
    <scope>NUCLEOTIDE SEQUENCE</scope>
    <source>
        <strain evidence="1">S3</strain>
    </source>
</reference>
<gene>
    <name evidence="1" type="ORF">SINC0208_LOCUS9407</name>
</gene>
<name>A0A7S3INX6_9SPIT</name>
<organism evidence="1">
    <name type="scientific">Strombidium inclinatum</name>
    <dbReference type="NCBI Taxonomy" id="197538"/>
    <lineage>
        <taxon>Eukaryota</taxon>
        <taxon>Sar</taxon>
        <taxon>Alveolata</taxon>
        <taxon>Ciliophora</taxon>
        <taxon>Intramacronucleata</taxon>
        <taxon>Spirotrichea</taxon>
        <taxon>Oligotrichia</taxon>
        <taxon>Strombidiidae</taxon>
        <taxon>Strombidium</taxon>
    </lineage>
</organism>
<protein>
    <submittedName>
        <fullName evidence="1">Uncharacterized protein</fullName>
    </submittedName>
</protein>
<accession>A0A7S3INX6</accession>
<evidence type="ECO:0000313" key="1">
    <source>
        <dbReference type="EMBL" id="CAE0328779.1"/>
    </source>
</evidence>
<dbReference type="EMBL" id="HBIH01023545">
    <property type="protein sequence ID" value="CAE0328779.1"/>
    <property type="molecule type" value="Transcribed_RNA"/>
</dbReference>